<dbReference type="PROSITE" id="PS50928">
    <property type="entry name" value="ABC_TM1"/>
    <property type="match status" value="1"/>
</dbReference>
<comment type="subcellular location">
    <subcellularLocation>
        <location evidence="1 7">Cell membrane</location>
        <topology evidence="1 7">Multi-pass membrane protein</topology>
    </subcellularLocation>
</comment>
<dbReference type="Pfam" id="PF19300">
    <property type="entry name" value="BPD_transp_1_N"/>
    <property type="match status" value="1"/>
</dbReference>
<dbReference type="InterPro" id="IPR000515">
    <property type="entry name" value="MetI-like"/>
</dbReference>
<comment type="similarity">
    <text evidence="7">Belongs to the binding-protein-dependent transport system permease family.</text>
</comment>
<dbReference type="Gene3D" id="1.10.3720.10">
    <property type="entry name" value="MetI-like"/>
    <property type="match status" value="1"/>
</dbReference>
<accession>A0A398BE46</accession>
<keyword evidence="2 7" id="KW-0813">Transport</keyword>
<evidence type="ECO:0000256" key="6">
    <source>
        <dbReference type="ARBA" id="ARBA00023136"/>
    </source>
</evidence>
<dbReference type="GO" id="GO:0005886">
    <property type="term" value="C:plasma membrane"/>
    <property type="evidence" value="ECO:0007669"/>
    <property type="project" value="UniProtKB-SubCell"/>
</dbReference>
<dbReference type="EMBL" id="QWVS01000011">
    <property type="protein sequence ID" value="RID87561.1"/>
    <property type="molecule type" value="Genomic_DNA"/>
</dbReference>
<dbReference type="AlphaFoldDB" id="A0A398BE46"/>
<feature type="transmembrane region" description="Helical" evidence="7">
    <location>
        <begin position="288"/>
        <end position="314"/>
    </location>
</feature>
<dbReference type="InterPro" id="IPR045621">
    <property type="entry name" value="BPD_transp_1_N"/>
</dbReference>
<evidence type="ECO:0000256" key="7">
    <source>
        <dbReference type="RuleBase" id="RU363032"/>
    </source>
</evidence>
<dbReference type="Pfam" id="PF00528">
    <property type="entry name" value="BPD_transp_1"/>
    <property type="match status" value="1"/>
</dbReference>
<keyword evidence="4 7" id="KW-0812">Transmembrane</keyword>
<keyword evidence="10" id="KW-1185">Reference proteome</keyword>
<evidence type="ECO:0000313" key="10">
    <source>
        <dbReference type="Proteomes" id="UP000266016"/>
    </source>
</evidence>
<keyword evidence="3" id="KW-1003">Cell membrane</keyword>
<keyword evidence="5 7" id="KW-1133">Transmembrane helix</keyword>
<evidence type="ECO:0000256" key="1">
    <source>
        <dbReference type="ARBA" id="ARBA00004651"/>
    </source>
</evidence>
<feature type="domain" description="ABC transmembrane type-1" evidence="8">
    <location>
        <begin position="96"/>
        <end position="307"/>
    </location>
</feature>
<feature type="transmembrane region" description="Helical" evidence="7">
    <location>
        <begin position="188"/>
        <end position="207"/>
    </location>
</feature>
<dbReference type="SUPFAM" id="SSF161098">
    <property type="entry name" value="MetI-like"/>
    <property type="match status" value="1"/>
</dbReference>
<dbReference type="CDD" id="cd06261">
    <property type="entry name" value="TM_PBP2"/>
    <property type="match status" value="1"/>
</dbReference>
<dbReference type="PANTHER" id="PTHR30465:SF0">
    <property type="entry name" value="OLIGOPEPTIDE TRANSPORT SYSTEM PERMEASE PROTEIN APPB"/>
    <property type="match status" value="1"/>
</dbReference>
<dbReference type="NCBIfam" id="NF045472">
    <property type="entry name" value="Opp4B"/>
    <property type="match status" value="1"/>
</dbReference>
<feature type="transmembrane region" description="Helical" evidence="7">
    <location>
        <begin position="102"/>
        <end position="124"/>
    </location>
</feature>
<dbReference type="GO" id="GO:0055085">
    <property type="term" value="P:transmembrane transport"/>
    <property type="evidence" value="ECO:0007669"/>
    <property type="project" value="InterPro"/>
</dbReference>
<dbReference type="Proteomes" id="UP000266016">
    <property type="component" value="Unassembled WGS sequence"/>
</dbReference>
<comment type="caution">
    <text evidence="9">The sequence shown here is derived from an EMBL/GenBank/DDBJ whole genome shotgun (WGS) entry which is preliminary data.</text>
</comment>
<organism evidence="9 10">
    <name type="scientific">Peribacillus asahii</name>
    <dbReference type="NCBI Taxonomy" id="228899"/>
    <lineage>
        <taxon>Bacteria</taxon>
        <taxon>Bacillati</taxon>
        <taxon>Bacillota</taxon>
        <taxon>Bacilli</taxon>
        <taxon>Bacillales</taxon>
        <taxon>Bacillaceae</taxon>
        <taxon>Peribacillus</taxon>
    </lineage>
</organism>
<feature type="transmembrane region" description="Helical" evidence="7">
    <location>
        <begin position="136"/>
        <end position="160"/>
    </location>
</feature>
<evidence type="ECO:0000259" key="8">
    <source>
        <dbReference type="PROSITE" id="PS50928"/>
    </source>
</evidence>
<name>A0A398BE46_9BACI</name>
<evidence type="ECO:0000256" key="3">
    <source>
        <dbReference type="ARBA" id="ARBA00022475"/>
    </source>
</evidence>
<gene>
    <name evidence="9" type="ORF">D1953_05060</name>
</gene>
<sequence length="321" mass="35940">MWKFIVRRLLMMIPQLFILSVLVFMMAKAMPGDALGGREIDPRANPDVIEAQREKMGLNDPWHEQYIRWVSNVSKGDWGVSYTHKVQVTDVIEDRIWNTVNLALLTLIFTYLIAIPLGLISGRYSDSWIDKVITGYTYIGFATPMFIFAIIMLFVFGFSLDLFPTGGSVNPTVEEGTFAYVLSKINHMILPAFSTAIVSTTVIIQYLRNEVIDNKMKDFVRTAKAKGVPETNIYTHHVLRNSFLPIAAFLGYEITGLVGGAVIIETIFNYPGIGQLFLSSVHARDFSVVTAVVMMTGFATLLGTLLSDIILSIVDPRIRID</sequence>
<dbReference type="RefSeq" id="WP_119116078.1">
    <property type="nucleotide sequence ID" value="NZ_QWVS01000011.1"/>
</dbReference>
<dbReference type="InterPro" id="IPR035906">
    <property type="entry name" value="MetI-like_sf"/>
</dbReference>
<evidence type="ECO:0000313" key="9">
    <source>
        <dbReference type="EMBL" id="RID87561.1"/>
    </source>
</evidence>
<reference evidence="9 10" key="1">
    <citation type="submission" date="2018-08" db="EMBL/GenBank/DDBJ databases">
        <title>Bacillus jemisoniae sp. nov., Bacillus chryseoplanitiae sp. nov., Bacillus resnikiae sp. nov., and Bacillus frankliniae sp. nov., isolated from Viking spacecraft and associated surfaces.</title>
        <authorList>
            <person name="Seuylemezian A."/>
            <person name="Vaishampayan P."/>
        </authorList>
    </citation>
    <scope>NUCLEOTIDE SEQUENCE [LARGE SCALE GENOMIC DNA]</scope>
    <source>
        <strain evidence="9 10">MA001</strain>
    </source>
</reference>
<keyword evidence="6 7" id="KW-0472">Membrane</keyword>
<evidence type="ECO:0000256" key="4">
    <source>
        <dbReference type="ARBA" id="ARBA00022692"/>
    </source>
</evidence>
<proteinExistence type="inferred from homology"/>
<protein>
    <submittedName>
        <fullName evidence="9">ABC transporter permease</fullName>
    </submittedName>
</protein>
<dbReference type="PANTHER" id="PTHR30465">
    <property type="entry name" value="INNER MEMBRANE ABC TRANSPORTER"/>
    <property type="match status" value="1"/>
</dbReference>
<evidence type="ECO:0000256" key="2">
    <source>
        <dbReference type="ARBA" id="ARBA00022448"/>
    </source>
</evidence>
<evidence type="ECO:0000256" key="5">
    <source>
        <dbReference type="ARBA" id="ARBA00022989"/>
    </source>
</evidence>
<feature type="transmembrane region" description="Helical" evidence="7">
    <location>
        <begin position="243"/>
        <end position="268"/>
    </location>
</feature>